<proteinExistence type="predicted"/>
<dbReference type="EMBL" id="JXSL01000020">
    <property type="protein sequence ID" value="KIM00259.1"/>
    <property type="molecule type" value="Genomic_DNA"/>
</dbReference>
<sequence>MGDGLAVLIDGKVFPVVNISISGVSFQGTGRKAGDRIRLTLSDLHSLDDTVEAIITVKGAEGGIVRGEFAPTTKLMRYILAHMGEITGAEPAYFR</sequence>
<evidence type="ECO:0008006" key="3">
    <source>
        <dbReference type="Google" id="ProtNLM"/>
    </source>
</evidence>
<accession>A0A0C2YYU1</accession>
<reference evidence="1 2" key="1">
    <citation type="submission" date="2015-01" db="EMBL/GenBank/DDBJ databases">
        <title>Genome Sequence of Magnetospirillum magnetotacticum Strain MS-1.</title>
        <authorList>
            <person name="Marinov G.K."/>
            <person name="Smalley M.D."/>
            <person name="DeSalvo G."/>
        </authorList>
    </citation>
    <scope>NUCLEOTIDE SEQUENCE [LARGE SCALE GENOMIC DNA]</scope>
    <source>
        <strain evidence="1 2">MS-1</strain>
    </source>
</reference>
<name>A0A0C2YYU1_PARME</name>
<evidence type="ECO:0000313" key="2">
    <source>
        <dbReference type="Proteomes" id="UP000031971"/>
    </source>
</evidence>
<organism evidence="1 2">
    <name type="scientific">Paramagnetospirillum magnetotacticum MS-1</name>
    <dbReference type="NCBI Taxonomy" id="272627"/>
    <lineage>
        <taxon>Bacteria</taxon>
        <taxon>Pseudomonadati</taxon>
        <taxon>Pseudomonadota</taxon>
        <taxon>Alphaproteobacteria</taxon>
        <taxon>Rhodospirillales</taxon>
        <taxon>Magnetospirillaceae</taxon>
        <taxon>Paramagnetospirillum</taxon>
    </lineage>
</organism>
<protein>
    <recommendedName>
        <fullName evidence="3">PilZ domain-containing protein</fullName>
    </recommendedName>
</protein>
<dbReference type="Proteomes" id="UP000031971">
    <property type="component" value="Unassembled WGS sequence"/>
</dbReference>
<comment type="caution">
    <text evidence="1">The sequence shown here is derived from an EMBL/GenBank/DDBJ whole genome shotgun (WGS) entry which is preliminary data.</text>
</comment>
<keyword evidence="2" id="KW-1185">Reference proteome</keyword>
<gene>
    <name evidence="1" type="ORF">CCC_03047</name>
</gene>
<dbReference type="AlphaFoldDB" id="A0A0C2YYU1"/>
<evidence type="ECO:0000313" key="1">
    <source>
        <dbReference type="EMBL" id="KIM00259.1"/>
    </source>
</evidence>